<sequence>MRRHGTTRGALATVCYDGKVRLYDRQFNLIAQQSSGSGSDDFLGGSGSSGLAGERPFSLAFSPDGSLLAVGYADSPRLQVLDGKTLKLLYEPDIAGANTTNQSLLTVSFSQDGRYLLAGGYYSKRSGDRDWNHIRIWQNQGKGRYTDYPVSKNAIIDLKPLKNNDFLVAGTHPDFARMTCTGKKVFYKEAETHDHRSDDRSHFRTNAQGSVFTVTPYGRSPLMFDVATRTLSTGRTLPNLSSLSGYTDQIAGLTVTDWKSTYSPKINGRDVQFLRRSEICRSTDVASTNKRAILGTEWYLYCADASGSKLWETSLQAVAWAVKISGNDKAVLAALGDGTIRWYRMADGAPLLSLYIHPDGRRWVLWTPEGYYDAAAGAEDLIGWHVNQGKDKEALFYPASRFRSTYYRPDIIDKILDTYNEAEAIRLANQSSNRTQSTIRLEQALPPIVRILSPTNFTEVSSTTVTLTYQAFSPGGEEIKQVRILIDGRPIETQRALKTVSQGDKNAQTQSITIPPRDVVLQVLAENKFGWSEPATVSLKWKGASVPQGGQDVLKPTLYVLAIGVSDYKNPDYKLTFAAKDAMDFASFIRAQKGGLYKDVVVRTLTNADATKDKILEGLEWIQKETTSRDVAMIFLAGHGINDNTGAFFFMPYEAQTESLRRTCLMFTEFKHTVSTIAGKVVLFVDACHSGNILGGRRAAPNIDMLVHEMASVESGAVVFTSSTGRQYSLEDERWGNGAFTKALLEGLQGKADLFGKGTITVKTLDAYITERVKTLTQGQQAPTCIVPQSMPDFPLAIKLQ</sequence>
<evidence type="ECO:0000256" key="2">
    <source>
        <dbReference type="ARBA" id="ARBA00022737"/>
    </source>
</evidence>
<keyword evidence="1" id="KW-0853">WD repeat</keyword>
<dbReference type="EMBL" id="PHFL01000070">
    <property type="protein sequence ID" value="RFM23133.1"/>
    <property type="molecule type" value="Genomic_DNA"/>
</dbReference>
<dbReference type="InterPro" id="IPR015943">
    <property type="entry name" value="WD40/YVTN_repeat-like_dom_sf"/>
</dbReference>
<evidence type="ECO:0000313" key="4">
    <source>
        <dbReference type="EMBL" id="RFM23133.1"/>
    </source>
</evidence>
<name>A0A395LWY5_9BACT</name>
<proteinExistence type="predicted"/>
<protein>
    <submittedName>
        <fullName evidence="4">Peptidase C14</fullName>
    </submittedName>
</protein>
<dbReference type="SUPFAM" id="SSF52129">
    <property type="entry name" value="Caspase-like"/>
    <property type="match status" value="1"/>
</dbReference>
<evidence type="ECO:0000256" key="1">
    <source>
        <dbReference type="ARBA" id="ARBA00022574"/>
    </source>
</evidence>
<evidence type="ECO:0000313" key="5">
    <source>
        <dbReference type="Proteomes" id="UP000266389"/>
    </source>
</evidence>
<dbReference type="PANTHER" id="PTHR13720:SF33">
    <property type="entry name" value="HELP DOMAIN-CONTAINING PROTEIN"/>
    <property type="match status" value="1"/>
</dbReference>
<reference evidence="4 5" key="1">
    <citation type="journal article" date="2011" name="ISME J.">
        <title>Community ecology of hot spring cyanobacterial mats: predominant populations and their functional potential.</title>
        <authorList>
            <person name="Klatt C.G."/>
            <person name="Wood J.M."/>
            <person name="Rusch D.B."/>
            <person name="Bateson M.M."/>
            <person name="Hamamura N."/>
            <person name="Heidelberg J.F."/>
            <person name="Grossman A.R."/>
            <person name="Bhaya D."/>
            <person name="Cohan F.M."/>
            <person name="Kuhl M."/>
            <person name="Bryant D.A."/>
            <person name="Ward D.M."/>
        </authorList>
    </citation>
    <scope>NUCLEOTIDE SEQUENCE [LARGE SCALE GENOMIC DNA]</scope>
    <source>
        <strain evidence="4">OS</strain>
    </source>
</reference>
<feature type="domain" description="Peptidase C14 caspase" evidence="3">
    <location>
        <begin position="560"/>
        <end position="785"/>
    </location>
</feature>
<dbReference type="AlphaFoldDB" id="A0A395LWY5"/>
<dbReference type="InterPro" id="IPR029030">
    <property type="entry name" value="Caspase-like_dom_sf"/>
</dbReference>
<evidence type="ECO:0000259" key="3">
    <source>
        <dbReference type="Pfam" id="PF00656"/>
    </source>
</evidence>
<dbReference type="InterPro" id="IPR050630">
    <property type="entry name" value="WD_repeat_EMAP"/>
</dbReference>
<dbReference type="SUPFAM" id="SSF50978">
    <property type="entry name" value="WD40 repeat-like"/>
    <property type="match status" value="1"/>
</dbReference>
<dbReference type="InterPro" id="IPR036322">
    <property type="entry name" value="WD40_repeat_dom_sf"/>
</dbReference>
<organism evidence="4 5">
    <name type="scientific">Candidatus Thermochlorobacter aerophilus</name>
    <dbReference type="NCBI Taxonomy" id="1868324"/>
    <lineage>
        <taxon>Bacteria</taxon>
        <taxon>Pseudomonadati</taxon>
        <taxon>Chlorobiota</taxon>
        <taxon>Chlorobiia</taxon>
        <taxon>Chlorobiales</taxon>
        <taxon>Candidatus Thermochlorobacteriaceae</taxon>
        <taxon>Candidatus Thermochlorobacter</taxon>
    </lineage>
</organism>
<dbReference type="Gene3D" id="2.130.10.10">
    <property type="entry name" value="YVTN repeat-like/Quinoprotein amine dehydrogenase"/>
    <property type="match status" value="2"/>
</dbReference>
<dbReference type="Gene3D" id="3.40.50.1460">
    <property type="match status" value="1"/>
</dbReference>
<dbReference type="PANTHER" id="PTHR13720">
    <property type="entry name" value="WD-40 REPEAT PROTEIN"/>
    <property type="match status" value="1"/>
</dbReference>
<dbReference type="InterPro" id="IPR011600">
    <property type="entry name" value="Pept_C14_caspase"/>
</dbReference>
<dbReference type="GO" id="GO:0004197">
    <property type="term" value="F:cysteine-type endopeptidase activity"/>
    <property type="evidence" value="ECO:0007669"/>
    <property type="project" value="InterPro"/>
</dbReference>
<dbReference type="Proteomes" id="UP000266389">
    <property type="component" value="Unassembled WGS sequence"/>
</dbReference>
<keyword evidence="2" id="KW-0677">Repeat</keyword>
<dbReference type="GO" id="GO:0006508">
    <property type="term" value="P:proteolysis"/>
    <property type="evidence" value="ECO:0007669"/>
    <property type="project" value="InterPro"/>
</dbReference>
<comment type="caution">
    <text evidence="4">The sequence shown here is derived from an EMBL/GenBank/DDBJ whole genome shotgun (WGS) entry which is preliminary data.</text>
</comment>
<accession>A0A395LWY5</accession>
<gene>
    <name evidence="4" type="ORF">D0433_12760</name>
</gene>
<dbReference type="Pfam" id="PF00656">
    <property type="entry name" value="Peptidase_C14"/>
    <property type="match status" value="1"/>
</dbReference>